<gene>
    <name evidence="1" type="ORF">J2739_004335</name>
</gene>
<accession>A0ABU1NJB2</accession>
<protein>
    <submittedName>
        <fullName evidence="1">Ntn-hydrolase superfamily protein</fullName>
    </submittedName>
</protein>
<proteinExistence type="predicted"/>
<comment type="caution">
    <text evidence="1">The sequence shown here is derived from an EMBL/GenBank/DDBJ whole genome shotgun (WGS) entry which is preliminary data.</text>
</comment>
<keyword evidence="2" id="KW-1185">Reference proteome</keyword>
<dbReference type="PANTHER" id="PTHR39328">
    <property type="entry name" value="BLL2871 PROTEIN"/>
    <property type="match status" value="1"/>
</dbReference>
<organism evidence="1 2">
    <name type="scientific">Variovorax soli</name>
    <dbReference type="NCBI Taxonomy" id="376815"/>
    <lineage>
        <taxon>Bacteria</taxon>
        <taxon>Pseudomonadati</taxon>
        <taxon>Pseudomonadota</taxon>
        <taxon>Betaproteobacteria</taxon>
        <taxon>Burkholderiales</taxon>
        <taxon>Comamonadaceae</taxon>
        <taxon>Variovorax</taxon>
    </lineage>
</organism>
<dbReference type="RefSeq" id="WP_309905434.1">
    <property type="nucleotide sequence ID" value="NZ_JAVDRF010000011.1"/>
</dbReference>
<name>A0ABU1NJB2_9BURK</name>
<dbReference type="EMBL" id="JAVDRF010000011">
    <property type="protein sequence ID" value="MDR6538542.1"/>
    <property type="molecule type" value="Genomic_DNA"/>
</dbReference>
<dbReference type="SUPFAM" id="SSF56235">
    <property type="entry name" value="N-terminal nucleophile aminohydrolases (Ntn hydrolases)"/>
    <property type="match status" value="1"/>
</dbReference>
<dbReference type="Proteomes" id="UP001184230">
    <property type="component" value="Unassembled WGS sequence"/>
</dbReference>
<evidence type="ECO:0000313" key="2">
    <source>
        <dbReference type="Proteomes" id="UP001184230"/>
    </source>
</evidence>
<evidence type="ECO:0000313" key="1">
    <source>
        <dbReference type="EMBL" id="MDR6538542.1"/>
    </source>
</evidence>
<dbReference type="InterPro" id="IPR029055">
    <property type="entry name" value="Ntn_hydrolases_N"/>
</dbReference>
<sequence length="228" mass="24537">MTFAIVARDPQTGQFGVAKTTRTVAAGGLDLYRHVPKLGLCLGISTVGRCHKVGAVMIANAMSAEGAMKAMIGSDEFASNRQLAAIDSEGRIAAFTGDDCLAYAGHYVGDNFVVLGNVLSSPATIEGMKKGYHDSEGQPFARRLIASLEGGRDAGGQQGGQQSSDIAIFGDRETPLLDLRIDLNEEPVAELLRLYEIFAPRIPYYELHRNSPRGLPRIDDWLKQQAAN</sequence>
<dbReference type="Pfam" id="PF06267">
    <property type="entry name" value="DUF1028"/>
    <property type="match status" value="1"/>
</dbReference>
<reference evidence="1 2" key="1">
    <citation type="submission" date="2023-07" db="EMBL/GenBank/DDBJ databases">
        <title>Sorghum-associated microbial communities from plants grown in Nebraska, USA.</title>
        <authorList>
            <person name="Schachtman D."/>
        </authorList>
    </citation>
    <scope>NUCLEOTIDE SEQUENCE [LARGE SCALE GENOMIC DNA]</scope>
    <source>
        <strain evidence="1 2">DS1781</strain>
    </source>
</reference>
<dbReference type="Gene3D" id="3.60.20.10">
    <property type="entry name" value="Glutamine Phosphoribosylpyrophosphate, subunit 1, domain 1"/>
    <property type="match status" value="1"/>
</dbReference>
<dbReference type="PANTHER" id="PTHR39328:SF1">
    <property type="entry name" value="BLL2871 PROTEIN"/>
    <property type="match status" value="1"/>
</dbReference>
<dbReference type="InterPro" id="IPR010430">
    <property type="entry name" value="DUF1028"/>
</dbReference>